<evidence type="ECO:0000256" key="2">
    <source>
        <dbReference type="SAM" id="MobiDB-lite"/>
    </source>
</evidence>
<sequence>MADTVEELKRQLQMALAQNEKLKQENSQLKKSHDQDVSNMQGRINTLLADKLRNEDRIAKLTSDNQKLTIHKHNMETVHINILRTIEENSIVYNRLLKRIPFPAVDDYIGLENYYQNIVSTLTRCYATLQYHQTRSLGLGTSEKTHGRNEEEPDEDDANAIAAGKKELQSECEVTASTPDDHDIEDEFTDDTLNEGIEVTSNKAPVEKAKVQATNTQAQEVTLDFLRDELTNKHSQDTFELLENSHKLLEKTSLSCSRRDGEVQHDRARQKLYRLDDSTEIVGIIKLPDGFELKMKCPHCRSFQKFLIKQSPDRYNTCVTPCNGRMELKTLLSPVYTITCPECGDSSQLNSACITNFEIIEKIHKQEERKGQGNPQKEGSTALEKNKTALDCALSEVCEGERKTKERTMSPLRQTENTEMSDASEQKQRRAEYKTIKNDTSAAHSYCTLKDILIRDRNDNEVISPVLFNSEAFSFSPLFLKSKASTGLIVSIATFFSQLGIPKNRVYNFFYGKGLPFSREHMIGLLNGTARAYFHPIAEAIREIIVKNSVSVIMDESRLQIRENAKGSADKSKKSWIWVINSAFGAKHKATYYTATPGRNSDTVVDLLKDASSTLKYLTSDGYAGYAKAKKELEKLGVNIKTSKCLAHGRRELWYYLKDSGLLDIYEKYLLPKGSSFSDFKENLQNYLREPKDRVLRSKERDLLIIFYLINALFVIDSSVICKHNFVCNTREFKAELGDVRAKVSKTVANALFDAVKLYIINHPKVVKAQYSKDGTKVRILRNNNAEESKALLYLFKFESELKRFVESPEIELTSNRSERAVKLAIMARKSFMFLNTVDSSHAFTDCLTITANCLNNGIPVYDYIIWLIANMKYRLSLLDEQNPEDDAFKLPGRKKSKDGRSTLNMYDPDNKCCYDKIDISGLTPFDYKELVLSHLQ</sequence>
<dbReference type="EMBL" id="FUXX01000075">
    <property type="protein sequence ID" value="SKA70617.1"/>
    <property type="molecule type" value="Genomic_DNA"/>
</dbReference>
<evidence type="ECO:0000313" key="5">
    <source>
        <dbReference type="Proteomes" id="UP000242432"/>
    </source>
</evidence>
<dbReference type="RefSeq" id="WP_078929607.1">
    <property type="nucleotide sequence ID" value="NZ_FUXX01000075.1"/>
</dbReference>
<feature type="compositionally biased region" description="Polar residues" evidence="2">
    <location>
        <begin position="411"/>
        <end position="423"/>
    </location>
</feature>
<dbReference type="Proteomes" id="UP000242432">
    <property type="component" value="Unassembled WGS sequence"/>
</dbReference>
<reference evidence="5" key="1">
    <citation type="submission" date="2017-02" db="EMBL/GenBank/DDBJ databases">
        <authorList>
            <person name="Varghese N."/>
            <person name="Submissions S."/>
        </authorList>
    </citation>
    <scope>NUCLEOTIDE SEQUENCE [LARGE SCALE GENOMIC DNA]</scope>
    <source>
        <strain evidence="5">DSM 3072</strain>
    </source>
</reference>
<dbReference type="InterPro" id="IPR004291">
    <property type="entry name" value="Transposase_IS66_central"/>
</dbReference>
<feature type="region of interest" description="Disordered" evidence="2">
    <location>
        <begin position="402"/>
        <end position="428"/>
    </location>
</feature>
<feature type="coiled-coil region" evidence="1">
    <location>
        <begin position="5"/>
        <end position="32"/>
    </location>
</feature>
<name>A0A1T4W088_9GAMM</name>
<feature type="domain" description="Transposase IS66 central" evidence="3">
    <location>
        <begin position="482"/>
        <end position="659"/>
    </location>
</feature>
<dbReference type="InterPro" id="IPR052344">
    <property type="entry name" value="Transposase-related"/>
</dbReference>
<evidence type="ECO:0000313" key="4">
    <source>
        <dbReference type="EMBL" id="SKA70617.1"/>
    </source>
</evidence>
<accession>A0A1T4W088</accession>
<evidence type="ECO:0000256" key="1">
    <source>
        <dbReference type="SAM" id="Coils"/>
    </source>
</evidence>
<dbReference type="PANTHER" id="PTHR33678">
    <property type="entry name" value="BLL1576 PROTEIN"/>
    <property type="match status" value="1"/>
</dbReference>
<keyword evidence="1" id="KW-0175">Coiled coil</keyword>
<dbReference type="AlphaFoldDB" id="A0A1T4W088"/>
<dbReference type="PANTHER" id="PTHR33678:SF1">
    <property type="entry name" value="BLL1576 PROTEIN"/>
    <property type="match status" value="1"/>
</dbReference>
<dbReference type="Pfam" id="PF03050">
    <property type="entry name" value="DDE_Tnp_IS66"/>
    <property type="match status" value="2"/>
</dbReference>
<protein>
    <submittedName>
        <fullName evidence="4">Transposase IS66 family protein</fullName>
    </submittedName>
</protein>
<feature type="domain" description="Transposase IS66 central" evidence="3">
    <location>
        <begin position="785"/>
        <end position="839"/>
    </location>
</feature>
<proteinExistence type="predicted"/>
<keyword evidence="5" id="KW-1185">Reference proteome</keyword>
<evidence type="ECO:0000259" key="3">
    <source>
        <dbReference type="Pfam" id="PF03050"/>
    </source>
</evidence>
<gene>
    <name evidence="4" type="ORF">SAMN02745213_02348</name>
</gene>
<organism evidence="4 5">
    <name type="scientific">Succinivibrio dextrinosolvens DSM 3072</name>
    <dbReference type="NCBI Taxonomy" id="1123324"/>
    <lineage>
        <taxon>Bacteria</taxon>
        <taxon>Pseudomonadati</taxon>
        <taxon>Pseudomonadota</taxon>
        <taxon>Gammaproteobacteria</taxon>
        <taxon>Aeromonadales</taxon>
        <taxon>Succinivibrionaceae</taxon>
        <taxon>Succinivibrio</taxon>
    </lineage>
</organism>